<dbReference type="AlphaFoldDB" id="Z4WXU5"/>
<gene>
    <name evidence="1" type="ORF">HMPREF0636_1635</name>
</gene>
<comment type="caution">
    <text evidence="1">The sequence shown here is derived from an EMBL/GenBank/DDBJ whole genome shotgun (WGS) entry which is preliminary data.</text>
</comment>
<evidence type="ECO:0000313" key="2">
    <source>
        <dbReference type="Proteomes" id="UP000023482"/>
    </source>
</evidence>
<name>Z4WXU5_9PORP</name>
<organism evidence="1 2">
    <name type="scientific">Porphyromonas catoniae ATCC 51270</name>
    <dbReference type="NCBI Taxonomy" id="887901"/>
    <lineage>
        <taxon>Bacteria</taxon>
        <taxon>Pseudomonadati</taxon>
        <taxon>Bacteroidota</taxon>
        <taxon>Bacteroidia</taxon>
        <taxon>Bacteroidales</taxon>
        <taxon>Porphyromonadaceae</taxon>
        <taxon>Porphyromonas</taxon>
    </lineage>
</organism>
<accession>Z4WXU5</accession>
<dbReference type="Proteomes" id="UP000023482">
    <property type="component" value="Unassembled WGS sequence"/>
</dbReference>
<proteinExistence type="predicted"/>
<evidence type="ECO:0000313" key="1">
    <source>
        <dbReference type="EMBL" id="EWC92580.1"/>
    </source>
</evidence>
<sequence>MGGYNHFKRDMAHSNERELQLLRKLFLALAGEEAPLLTRPVNDLFLQIDCEEGELRIYDDQDELIAHQEIFSWSDTGTIDEPATEAVETVRELVTRLEQKGFWSKEVFARPFSIELVRSDFSVIEELLFLDEDLVKLSTPLLDGLGKELDKFLGELLEDLK</sequence>
<protein>
    <submittedName>
        <fullName evidence="1">Uncharacterized protein</fullName>
    </submittedName>
</protein>
<dbReference type="PATRIC" id="fig|887901.3.peg.830"/>
<dbReference type="EMBL" id="JDFF01000012">
    <property type="protein sequence ID" value="EWC92580.1"/>
    <property type="molecule type" value="Genomic_DNA"/>
</dbReference>
<keyword evidence="2" id="KW-1185">Reference proteome</keyword>
<reference evidence="1 2" key="1">
    <citation type="submission" date="2014-01" db="EMBL/GenBank/DDBJ databases">
        <authorList>
            <person name="Durkin A.S."/>
            <person name="McCorrison J."/>
            <person name="Torralba M."/>
            <person name="Gillis M."/>
            <person name="Haft D.H."/>
            <person name="Methe B."/>
            <person name="Sutton G."/>
            <person name="Nelson K.E."/>
        </authorList>
    </citation>
    <scope>NUCLEOTIDE SEQUENCE [LARGE SCALE GENOMIC DNA]</scope>
    <source>
        <strain evidence="1 2">ATCC 51270</strain>
    </source>
</reference>